<dbReference type="OrthoDB" id="190201at2759"/>
<sequence length="283" mass="31019">MYGLTTRPRIADPSYSSSGSRTPDATFAGAMLWSGPGVEKNLYFPEGGMEESEEAITQMDKMRRRQTMILDENRSGIGWKFASQGFNLLSLAAGESSIISRDPKLGNASFARQLYIHGIIYLLRALPTDLTVEEQLSVRSALPRGVVPLRLEDSTYASTSRTTTQPSILHRTLASIIIQLFILFQLILPHLKYILNSTYQYDRTHKISERVLSSSISTVDTMGRRGLHMTEAVLNIGDGKVGQIMAHAAGWFVEGVTGGIHEGLGKGMVIIGATRRASEAGSR</sequence>
<evidence type="ECO:0000313" key="2">
    <source>
        <dbReference type="EMBL" id="KIN08645.1"/>
    </source>
</evidence>
<accession>A0A0C3I0R2</accession>
<dbReference type="InParanoid" id="A0A0C3I0R2"/>
<dbReference type="AlphaFoldDB" id="A0A0C3I0R2"/>
<dbReference type="STRING" id="913774.A0A0C3I0R2"/>
<protein>
    <submittedName>
        <fullName evidence="2">Uncharacterized protein</fullName>
    </submittedName>
</protein>
<name>A0A0C3I0R2_OIDMZ</name>
<dbReference type="EMBL" id="KN832870">
    <property type="protein sequence ID" value="KIN08645.1"/>
    <property type="molecule type" value="Genomic_DNA"/>
</dbReference>
<gene>
    <name evidence="2" type="ORF">OIDMADRAFT_140993</name>
</gene>
<proteinExistence type="predicted"/>
<feature type="region of interest" description="Disordered" evidence="1">
    <location>
        <begin position="1"/>
        <end position="22"/>
    </location>
</feature>
<dbReference type="Proteomes" id="UP000054321">
    <property type="component" value="Unassembled WGS sequence"/>
</dbReference>
<evidence type="ECO:0000313" key="3">
    <source>
        <dbReference type="Proteomes" id="UP000054321"/>
    </source>
</evidence>
<organism evidence="2 3">
    <name type="scientific">Oidiodendron maius (strain Zn)</name>
    <dbReference type="NCBI Taxonomy" id="913774"/>
    <lineage>
        <taxon>Eukaryota</taxon>
        <taxon>Fungi</taxon>
        <taxon>Dikarya</taxon>
        <taxon>Ascomycota</taxon>
        <taxon>Pezizomycotina</taxon>
        <taxon>Leotiomycetes</taxon>
        <taxon>Leotiomycetes incertae sedis</taxon>
        <taxon>Myxotrichaceae</taxon>
        <taxon>Oidiodendron</taxon>
    </lineage>
</organism>
<evidence type="ECO:0000256" key="1">
    <source>
        <dbReference type="SAM" id="MobiDB-lite"/>
    </source>
</evidence>
<keyword evidence="3" id="KW-1185">Reference proteome</keyword>
<reference evidence="3" key="2">
    <citation type="submission" date="2015-01" db="EMBL/GenBank/DDBJ databases">
        <title>Evolutionary Origins and Diversification of the Mycorrhizal Mutualists.</title>
        <authorList>
            <consortium name="DOE Joint Genome Institute"/>
            <consortium name="Mycorrhizal Genomics Consortium"/>
            <person name="Kohler A."/>
            <person name="Kuo A."/>
            <person name="Nagy L.G."/>
            <person name="Floudas D."/>
            <person name="Copeland A."/>
            <person name="Barry K.W."/>
            <person name="Cichocki N."/>
            <person name="Veneault-Fourrey C."/>
            <person name="LaButti K."/>
            <person name="Lindquist E.A."/>
            <person name="Lipzen A."/>
            <person name="Lundell T."/>
            <person name="Morin E."/>
            <person name="Murat C."/>
            <person name="Riley R."/>
            <person name="Ohm R."/>
            <person name="Sun H."/>
            <person name="Tunlid A."/>
            <person name="Henrissat B."/>
            <person name="Grigoriev I.V."/>
            <person name="Hibbett D.S."/>
            <person name="Martin F."/>
        </authorList>
    </citation>
    <scope>NUCLEOTIDE SEQUENCE [LARGE SCALE GENOMIC DNA]</scope>
    <source>
        <strain evidence="3">Zn</strain>
    </source>
</reference>
<dbReference type="HOGENOM" id="CLU_071891_0_0_1"/>
<reference evidence="2 3" key="1">
    <citation type="submission" date="2014-04" db="EMBL/GenBank/DDBJ databases">
        <authorList>
            <consortium name="DOE Joint Genome Institute"/>
            <person name="Kuo A."/>
            <person name="Martino E."/>
            <person name="Perotto S."/>
            <person name="Kohler A."/>
            <person name="Nagy L.G."/>
            <person name="Floudas D."/>
            <person name="Copeland A."/>
            <person name="Barry K.W."/>
            <person name="Cichocki N."/>
            <person name="Veneault-Fourrey C."/>
            <person name="LaButti K."/>
            <person name="Lindquist E.A."/>
            <person name="Lipzen A."/>
            <person name="Lundell T."/>
            <person name="Morin E."/>
            <person name="Murat C."/>
            <person name="Sun H."/>
            <person name="Tunlid A."/>
            <person name="Henrissat B."/>
            <person name="Grigoriev I.V."/>
            <person name="Hibbett D.S."/>
            <person name="Martin F."/>
            <person name="Nordberg H.P."/>
            <person name="Cantor M.N."/>
            <person name="Hua S.X."/>
        </authorList>
    </citation>
    <scope>NUCLEOTIDE SEQUENCE [LARGE SCALE GENOMIC DNA]</scope>
    <source>
        <strain evidence="2 3">Zn</strain>
    </source>
</reference>